<dbReference type="EMBL" id="SJKA01000022">
    <property type="protein sequence ID" value="TCC19947.1"/>
    <property type="molecule type" value="Genomic_DNA"/>
</dbReference>
<evidence type="ECO:0000313" key="1">
    <source>
        <dbReference type="EMBL" id="TCC19947.1"/>
    </source>
</evidence>
<name>A0A4R0I3K5_9ACTN</name>
<organism evidence="1 2">
    <name type="scientific">Kribbella sindirgiensis</name>
    <dbReference type="NCBI Taxonomy" id="1124744"/>
    <lineage>
        <taxon>Bacteria</taxon>
        <taxon>Bacillati</taxon>
        <taxon>Actinomycetota</taxon>
        <taxon>Actinomycetes</taxon>
        <taxon>Propionibacteriales</taxon>
        <taxon>Kribbellaceae</taxon>
        <taxon>Kribbella</taxon>
    </lineage>
</organism>
<accession>A0A4R0I3K5</accession>
<keyword evidence="2" id="KW-1185">Reference proteome</keyword>
<evidence type="ECO:0000313" key="2">
    <source>
        <dbReference type="Proteomes" id="UP000292695"/>
    </source>
</evidence>
<gene>
    <name evidence="1" type="ORF">E0H50_37590</name>
</gene>
<reference evidence="1 2" key="1">
    <citation type="submission" date="2019-02" db="EMBL/GenBank/DDBJ databases">
        <title>Kribbella capetownensis sp. nov. and Kribbella speibonae sp. nov., isolated from soil.</title>
        <authorList>
            <person name="Curtis S.M."/>
            <person name="Norton I."/>
            <person name="Everest G.J."/>
            <person name="Meyers P.R."/>
        </authorList>
    </citation>
    <scope>NUCLEOTIDE SEQUENCE [LARGE SCALE GENOMIC DNA]</scope>
    <source>
        <strain evidence="1 2">DSM 27082</strain>
    </source>
</reference>
<sequence>MTEHLGGEVFGDLGAALTSAFDQMEWAEEEIKRAERRHPAACDAIWHSFSLLVSTHDLMAHEQVFRAHCRELLNRVAAGEDTRLGTAAELCCTFRDVTLATPVNTTATGLYFRMFRSAFPSLPLDADLSHYEALRGTQMDEMEADTRRRLAVADRHVEGVECMGKHHGKPVACRFVVRETEGAAA</sequence>
<dbReference type="RefSeq" id="WP_165547432.1">
    <property type="nucleotide sequence ID" value="NZ_SJKA01000022.1"/>
</dbReference>
<comment type="caution">
    <text evidence="1">The sequence shown here is derived from an EMBL/GenBank/DDBJ whole genome shotgun (WGS) entry which is preliminary data.</text>
</comment>
<protein>
    <submittedName>
        <fullName evidence="1">Uncharacterized protein</fullName>
    </submittedName>
</protein>
<dbReference type="AlphaFoldDB" id="A0A4R0I3K5"/>
<dbReference type="Proteomes" id="UP000292695">
    <property type="component" value="Unassembled WGS sequence"/>
</dbReference>
<proteinExistence type="predicted"/>